<dbReference type="Gene3D" id="1.10.8.430">
    <property type="entry name" value="Helical domain of apoptotic protease-activating factors"/>
    <property type="match status" value="1"/>
</dbReference>
<dbReference type="Gene3D" id="1.10.10.10">
    <property type="entry name" value="Winged helix-like DNA-binding domain superfamily/Winged helix DNA-binding domain"/>
    <property type="match status" value="1"/>
</dbReference>
<keyword evidence="3" id="KW-0677">Repeat</keyword>
<evidence type="ECO:0000259" key="4">
    <source>
        <dbReference type="Pfam" id="PF23559"/>
    </source>
</evidence>
<proteinExistence type="predicted"/>
<evidence type="ECO:0000256" key="2">
    <source>
        <dbReference type="ARBA" id="ARBA00022490"/>
    </source>
</evidence>
<evidence type="ECO:0000256" key="3">
    <source>
        <dbReference type="ARBA" id="ARBA00022737"/>
    </source>
</evidence>
<dbReference type="PANTHER" id="PTHR23155">
    <property type="entry name" value="DISEASE RESISTANCE PROTEIN RP"/>
    <property type="match status" value="1"/>
</dbReference>
<dbReference type="InterPro" id="IPR044974">
    <property type="entry name" value="Disease_R_plants"/>
</dbReference>
<dbReference type="EMBL" id="QGNW01000036">
    <property type="protein sequence ID" value="RVX10002.1"/>
    <property type="molecule type" value="Genomic_DNA"/>
</dbReference>
<evidence type="ECO:0000313" key="5">
    <source>
        <dbReference type="EMBL" id="RVX10002.1"/>
    </source>
</evidence>
<dbReference type="GO" id="GO:0006952">
    <property type="term" value="P:defense response"/>
    <property type="evidence" value="ECO:0007669"/>
    <property type="project" value="InterPro"/>
</dbReference>
<dbReference type="AlphaFoldDB" id="A0A438JM43"/>
<name>A0A438JM43_VITVI</name>
<dbReference type="InterPro" id="IPR036388">
    <property type="entry name" value="WH-like_DNA-bd_sf"/>
</dbReference>
<organism evidence="5 6">
    <name type="scientific">Vitis vinifera</name>
    <name type="common">Grape</name>
    <dbReference type="NCBI Taxonomy" id="29760"/>
    <lineage>
        <taxon>Eukaryota</taxon>
        <taxon>Viridiplantae</taxon>
        <taxon>Streptophyta</taxon>
        <taxon>Embryophyta</taxon>
        <taxon>Tracheophyta</taxon>
        <taxon>Spermatophyta</taxon>
        <taxon>Magnoliopsida</taxon>
        <taxon>eudicotyledons</taxon>
        <taxon>Gunneridae</taxon>
        <taxon>Pentapetalae</taxon>
        <taxon>rosids</taxon>
        <taxon>Vitales</taxon>
        <taxon>Vitaceae</taxon>
        <taxon>Viteae</taxon>
        <taxon>Vitis</taxon>
    </lineage>
</organism>
<accession>A0A438JM43</accession>
<dbReference type="InterPro" id="IPR058922">
    <property type="entry name" value="WHD_DRP"/>
</dbReference>
<protein>
    <submittedName>
        <fullName evidence="5">Putative late blight resistance protein-like R1C-3</fullName>
    </submittedName>
</protein>
<dbReference type="Proteomes" id="UP000288805">
    <property type="component" value="Unassembled WGS sequence"/>
</dbReference>
<gene>
    <name evidence="5" type="primary">R1C-3</name>
    <name evidence="5" type="ORF">CK203_012797</name>
</gene>
<feature type="domain" description="Disease resistance protein winged helix" evidence="4">
    <location>
        <begin position="61"/>
        <end position="126"/>
    </location>
</feature>
<comment type="subcellular location">
    <subcellularLocation>
        <location evidence="1">Cytoplasm</location>
    </subcellularLocation>
</comment>
<comment type="caution">
    <text evidence="5">The sequence shown here is derived from an EMBL/GenBank/DDBJ whole genome shotgun (WGS) entry which is preliminary data.</text>
</comment>
<dbReference type="InterPro" id="IPR042197">
    <property type="entry name" value="Apaf_helical"/>
</dbReference>
<keyword evidence="2" id="KW-0963">Cytoplasm</keyword>
<dbReference type="Pfam" id="PF23559">
    <property type="entry name" value="WHD_DRP"/>
    <property type="match status" value="1"/>
</dbReference>
<evidence type="ECO:0000256" key="1">
    <source>
        <dbReference type="ARBA" id="ARBA00004496"/>
    </source>
</evidence>
<reference evidence="5 6" key="1">
    <citation type="journal article" date="2018" name="PLoS Genet.">
        <title>Population sequencing reveals clonal diversity and ancestral inbreeding in the grapevine cultivar Chardonnay.</title>
        <authorList>
            <person name="Roach M.J."/>
            <person name="Johnson D.L."/>
            <person name="Bohlmann J."/>
            <person name="van Vuuren H.J."/>
            <person name="Jones S.J."/>
            <person name="Pretorius I.S."/>
            <person name="Schmidt S.A."/>
            <person name="Borneman A.R."/>
        </authorList>
    </citation>
    <scope>NUCLEOTIDE SEQUENCE [LARGE SCALE GENOMIC DNA]</scope>
    <source>
        <strain evidence="6">cv. Chardonnay</strain>
        <tissue evidence="5">Leaf</tissue>
    </source>
</reference>
<evidence type="ECO:0000313" key="6">
    <source>
        <dbReference type="Proteomes" id="UP000288805"/>
    </source>
</evidence>
<sequence length="126" mass="14677">MKWRVRSSFSGRWKQHLGWPQGLEKLGKEIVAKCKGLPLATVMFGRPSINEREDPILMAKENSVVKSSELIRLWIAEGFVQTRGAETLEDLAEDYLYELIQRNMIQVDKRDRLDGRVKSCRMHDFL</sequence>
<dbReference type="PANTHER" id="PTHR23155:SF1152">
    <property type="entry name" value="AAA+ ATPASE DOMAIN-CONTAINING PROTEIN"/>
    <property type="match status" value="1"/>
</dbReference>